<protein>
    <submittedName>
        <fullName evidence="2">Elongation factor G III-V domain-containing protein</fullName>
    </submittedName>
</protein>
<evidence type="ECO:0000313" key="2">
    <source>
        <dbReference type="EMBL" id="KAJ2891118.1"/>
    </source>
</evidence>
<dbReference type="AlphaFoldDB" id="A0AAD5WML3"/>
<dbReference type="InterPro" id="IPR035647">
    <property type="entry name" value="EFG_III/V"/>
</dbReference>
<dbReference type="GO" id="GO:0046540">
    <property type="term" value="C:U4/U6 x U5 tri-snRNP complex"/>
    <property type="evidence" value="ECO:0007669"/>
    <property type="project" value="TreeGrafter"/>
</dbReference>
<comment type="caution">
    <text evidence="2">The sequence shown here is derived from an EMBL/GenBank/DDBJ whole genome shotgun (WGS) entry which is preliminary data.</text>
</comment>
<feature type="domain" description="Elongation factor EFG" evidence="1">
    <location>
        <begin position="5"/>
        <end position="94"/>
    </location>
</feature>
<organism evidence="2 3">
    <name type="scientific">Zalerion maritima</name>
    <dbReference type="NCBI Taxonomy" id="339359"/>
    <lineage>
        <taxon>Eukaryota</taxon>
        <taxon>Fungi</taxon>
        <taxon>Dikarya</taxon>
        <taxon>Ascomycota</taxon>
        <taxon>Pezizomycotina</taxon>
        <taxon>Sordariomycetes</taxon>
        <taxon>Lulworthiomycetidae</taxon>
        <taxon>Lulworthiales</taxon>
        <taxon>Lulworthiaceae</taxon>
        <taxon>Zalerion</taxon>
    </lineage>
</organism>
<dbReference type="PANTHER" id="PTHR42908">
    <property type="entry name" value="TRANSLATION ELONGATION FACTOR-RELATED"/>
    <property type="match status" value="1"/>
</dbReference>
<evidence type="ECO:0000313" key="3">
    <source>
        <dbReference type="Proteomes" id="UP001201980"/>
    </source>
</evidence>
<accession>A0AAD5WML3</accession>
<keyword evidence="2" id="KW-0251">Elongation factor</keyword>
<reference evidence="2" key="1">
    <citation type="submission" date="2022-07" db="EMBL/GenBank/DDBJ databases">
        <title>Draft genome sequence of Zalerion maritima ATCC 34329, a (micro)plastics degrading marine fungus.</title>
        <authorList>
            <person name="Paco A."/>
            <person name="Goncalves M.F.M."/>
            <person name="Rocha-Santos T.A.P."/>
            <person name="Alves A."/>
        </authorList>
    </citation>
    <scope>NUCLEOTIDE SEQUENCE</scope>
    <source>
        <strain evidence="2">ATCC 34329</strain>
    </source>
</reference>
<dbReference type="GO" id="GO:0005829">
    <property type="term" value="C:cytosol"/>
    <property type="evidence" value="ECO:0007669"/>
    <property type="project" value="TreeGrafter"/>
</dbReference>
<dbReference type="FunFam" id="3.30.70.240:FF:000004">
    <property type="entry name" value="116 kDa U5 small nuclear ribonucleoprotein"/>
    <property type="match status" value="1"/>
</dbReference>
<dbReference type="GO" id="GO:0000398">
    <property type="term" value="P:mRNA splicing, via spliceosome"/>
    <property type="evidence" value="ECO:0007669"/>
    <property type="project" value="TreeGrafter"/>
</dbReference>
<dbReference type="EMBL" id="JAKWBI020001203">
    <property type="protein sequence ID" value="KAJ2891118.1"/>
    <property type="molecule type" value="Genomic_DNA"/>
</dbReference>
<dbReference type="GO" id="GO:0030623">
    <property type="term" value="F:U5 snRNA binding"/>
    <property type="evidence" value="ECO:0007669"/>
    <property type="project" value="TreeGrafter"/>
</dbReference>
<dbReference type="SUPFAM" id="SSF54980">
    <property type="entry name" value="EF-G C-terminal domain-like"/>
    <property type="match status" value="1"/>
</dbReference>
<evidence type="ECO:0000259" key="1">
    <source>
        <dbReference type="SMART" id="SM00838"/>
    </source>
</evidence>
<dbReference type="SMART" id="SM00838">
    <property type="entry name" value="EFG_C"/>
    <property type="match status" value="1"/>
</dbReference>
<dbReference type="InterPro" id="IPR000640">
    <property type="entry name" value="EFG_V-like"/>
</dbReference>
<dbReference type="PANTHER" id="PTHR42908:SF6">
    <property type="entry name" value="116 KDA U5 SMALL NUCLEAR RIBONUCLEOPROTEIN COMPONENT"/>
    <property type="match status" value="1"/>
</dbReference>
<dbReference type="Proteomes" id="UP001201980">
    <property type="component" value="Unassembled WGS sequence"/>
</dbReference>
<dbReference type="Gene3D" id="3.30.70.240">
    <property type="match status" value="1"/>
</dbReference>
<gene>
    <name evidence="2" type="ORF">MKZ38_000912</name>
</gene>
<dbReference type="GO" id="GO:0003924">
    <property type="term" value="F:GTPase activity"/>
    <property type="evidence" value="ECO:0007669"/>
    <property type="project" value="TreeGrafter"/>
</dbReference>
<dbReference type="GO" id="GO:0071007">
    <property type="term" value="C:U2-type catalytic step 2 spliceosome"/>
    <property type="evidence" value="ECO:0007669"/>
    <property type="project" value="TreeGrafter"/>
</dbReference>
<name>A0AAD5WML3_9PEZI</name>
<dbReference type="Pfam" id="PF00679">
    <property type="entry name" value="EFG_C"/>
    <property type="match status" value="1"/>
</dbReference>
<sequence>MATPRLMEPMYGVSVIGDGGAIAATYECLGRRRGHILTEAPVAGTPLQRATGLIPVIDSFGFETELRIQAKGKLDVSLSFERWNVVPGDPLDRDVILRPLQPAPPLALARDFVLKTRKRKGLSEDVSVAKFLEREFYEDLLADGTLEA</sequence>
<keyword evidence="2" id="KW-0648">Protein biosynthesis</keyword>
<proteinExistence type="predicted"/>
<dbReference type="GO" id="GO:0003746">
    <property type="term" value="F:translation elongation factor activity"/>
    <property type="evidence" value="ECO:0007669"/>
    <property type="project" value="UniProtKB-KW"/>
</dbReference>
<keyword evidence="3" id="KW-1185">Reference proteome</keyword>